<keyword evidence="2" id="KW-1185">Reference proteome</keyword>
<organism evidence="1 2">
    <name type="scientific">Arctium lappa</name>
    <name type="common">Greater burdock</name>
    <name type="synonym">Lappa major</name>
    <dbReference type="NCBI Taxonomy" id="4217"/>
    <lineage>
        <taxon>Eukaryota</taxon>
        <taxon>Viridiplantae</taxon>
        <taxon>Streptophyta</taxon>
        <taxon>Embryophyta</taxon>
        <taxon>Tracheophyta</taxon>
        <taxon>Spermatophyta</taxon>
        <taxon>Magnoliopsida</taxon>
        <taxon>eudicotyledons</taxon>
        <taxon>Gunneridae</taxon>
        <taxon>Pentapetalae</taxon>
        <taxon>asterids</taxon>
        <taxon>campanulids</taxon>
        <taxon>Asterales</taxon>
        <taxon>Asteraceae</taxon>
        <taxon>Carduoideae</taxon>
        <taxon>Cardueae</taxon>
        <taxon>Arctiinae</taxon>
        <taxon>Arctium</taxon>
    </lineage>
</organism>
<reference evidence="1 2" key="2">
    <citation type="journal article" date="2022" name="Mol. Ecol. Resour.">
        <title>The genomes of chicory, endive, great burdock and yacon provide insights into Asteraceae paleo-polyploidization history and plant inulin production.</title>
        <authorList>
            <person name="Fan W."/>
            <person name="Wang S."/>
            <person name="Wang H."/>
            <person name="Wang A."/>
            <person name="Jiang F."/>
            <person name="Liu H."/>
            <person name="Zhao H."/>
            <person name="Xu D."/>
            <person name="Zhang Y."/>
        </authorList>
    </citation>
    <scope>NUCLEOTIDE SEQUENCE [LARGE SCALE GENOMIC DNA]</scope>
    <source>
        <strain evidence="2">cv. Niubang</strain>
    </source>
</reference>
<proteinExistence type="predicted"/>
<comment type="caution">
    <text evidence="1">The sequence shown here is derived from an EMBL/GenBank/DDBJ whole genome shotgun (WGS) entry which is preliminary data.</text>
</comment>
<evidence type="ECO:0000313" key="1">
    <source>
        <dbReference type="EMBL" id="KAI3733305.1"/>
    </source>
</evidence>
<reference evidence="2" key="1">
    <citation type="journal article" date="2022" name="Mol. Ecol. Resour.">
        <title>The genomes of chicory, endive, great burdock and yacon provide insights into Asteraceae palaeo-polyploidization history and plant inulin production.</title>
        <authorList>
            <person name="Fan W."/>
            <person name="Wang S."/>
            <person name="Wang H."/>
            <person name="Wang A."/>
            <person name="Jiang F."/>
            <person name="Liu H."/>
            <person name="Zhao H."/>
            <person name="Xu D."/>
            <person name="Zhang Y."/>
        </authorList>
    </citation>
    <scope>NUCLEOTIDE SEQUENCE [LARGE SCALE GENOMIC DNA]</scope>
    <source>
        <strain evidence="2">cv. Niubang</strain>
    </source>
</reference>
<accession>A0ACB9CGD2</accession>
<gene>
    <name evidence="1" type="ORF">L6452_12747</name>
</gene>
<dbReference type="Proteomes" id="UP001055879">
    <property type="component" value="Linkage Group LG04"/>
</dbReference>
<name>A0ACB9CGD2_ARCLA</name>
<protein>
    <submittedName>
        <fullName evidence="1">Uncharacterized protein</fullName>
    </submittedName>
</protein>
<evidence type="ECO:0000313" key="2">
    <source>
        <dbReference type="Proteomes" id="UP001055879"/>
    </source>
</evidence>
<dbReference type="EMBL" id="CM042050">
    <property type="protein sequence ID" value="KAI3733305.1"/>
    <property type="molecule type" value="Genomic_DNA"/>
</dbReference>
<sequence length="87" mass="10033">MVRVFLVFFLVLVVTNFPNPKSSSRLQNSIDIQPKTRSTFNRRPPARLSLSIDHLLLLASSQTPATILESLSAFSFYRQYLQKFERS</sequence>